<proteinExistence type="predicted"/>
<feature type="transmembrane region" description="Helical" evidence="1">
    <location>
        <begin position="12"/>
        <end position="35"/>
    </location>
</feature>
<evidence type="ECO:0000256" key="1">
    <source>
        <dbReference type="SAM" id="Phobius"/>
    </source>
</evidence>
<dbReference type="NCBIfam" id="TIGR02532">
    <property type="entry name" value="IV_pilin_GFxxxE"/>
    <property type="match status" value="1"/>
</dbReference>
<keyword evidence="1" id="KW-0812">Transmembrane</keyword>
<keyword evidence="3" id="KW-1185">Reference proteome</keyword>
<keyword evidence="1" id="KW-1133">Transmembrane helix</keyword>
<comment type="caution">
    <text evidence="2">The sequence shown here is derived from an EMBL/GenBank/DDBJ whole genome shotgun (WGS) entry which is preliminary data.</text>
</comment>
<accession>A0AA43Q0U1</accession>
<protein>
    <submittedName>
        <fullName evidence="2">Prepilin-type N-terminal cleavage/methylation domain-containing protein</fullName>
    </submittedName>
</protein>
<gene>
    <name evidence="2" type="ORF">PSU93_00520</name>
</gene>
<organism evidence="2 3">
    <name type="scientific">Candidatus Methylobacter titanis</name>
    <dbReference type="NCBI Taxonomy" id="3053457"/>
    <lineage>
        <taxon>Bacteria</taxon>
        <taxon>Pseudomonadati</taxon>
        <taxon>Pseudomonadota</taxon>
        <taxon>Gammaproteobacteria</taxon>
        <taxon>Methylococcales</taxon>
        <taxon>Methylococcaceae</taxon>
        <taxon>Methylobacter</taxon>
    </lineage>
</organism>
<dbReference type="InterPro" id="IPR012902">
    <property type="entry name" value="N_methyl_site"/>
</dbReference>
<reference evidence="2" key="1">
    <citation type="submission" date="2023-01" db="EMBL/GenBank/DDBJ databases">
        <title>Biogeochemical cycle of methane in antarctic sediments.</title>
        <authorList>
            <person name="Roldan D.M."/>
            <person name="Menes R.J."/>
        </authorList>
    </citation>
    <scope>NUCLEOTIDE SEQUENCE [LARGE SCALE GENOMIC DNA]</scope>
    <source>
        <strain evidence="2">K-2018 MAG008</strain>
    </source>
</reference>
<dbReference type="EMBL" id="JAQSDF010000001">
    <property type="protein sequence ID" value="MDI1229619.1"/>
    <property type="molecule type" value="Genomic_DNA"/>
</dbReference>
<dbReference type="AlphaFoldDB" id="A0AA43Q0U1"/>
<evidence type="ECO:0000313" key="3">
    <source>
        <dbReference type="Proteomes" id="UP001160519"/>
    </source>
</evidence>
<name>A0AA43Q0U1_9GAMM</name>
<sequence>MSLSAKQYVRGFSLTELAVSLAVLGVLVFALPPLIPQVRQMLSGQQSLSAEDAGEALMGFVVAHNRLPCPDTGTDGQEDCGVSDDIGLLPWRTMGLSAPLRNTHGLDFRYGVYRNSNATLKLDADLAVLANRFEPYLPPTVKAAVSHTKPTAPDIYNIASMTMPVLPPTPAVLTGPNAEALASHSNGLDFCHALRNATLSPASGTKVNAGLNAAFVVADPGAADKDQDGNLFDGVNSPLTQTFASPDIPLSDAYDDKVLAMGFAELAGALGCPVAVANVNAAARDAWAAYDEYRAAVFYAYLRDFMYIVRQTNVQINEFHFVFSTVGLAITAGQLATDLALAAGSFSGIGASAVIGVAIGIYSTVTAVIQLTAAQEGKALLEKQLLAAWIQVQNAASREESMRLFAETQLTTAIASDNRGWFQ</sequence>
<evidence type="ECO:0000313" key="2">
    <source>
        <dbReference type="EMBL" id="MDI1229619.1"/>
    </source>
</evidence>
<dbReference type="Proteomes" id="UP001160519">
    <property type="component" value="Unassembled WGS sequence"/>
</dbReference>
<keyword evidence="1" id="KW-0472">Membrane</keyword>